<accession>A0AAV8YW15</accession>
<dbReference type="EMBL" id="JAPWTK010000031">
    <property type="protein sequence ID" value="KAJ8956258.1"/>
    <property type="molecule type" value="Genomic_DNA"/>
</dbReference>
<reference evidence="2" key="1">
    <citation type="journal article" date="2023" name="Insect Mol. Biol.">
        <title>Genome sequencing provides insights into the evolution of gene families encoding plant cell wall-degrading enzymes in longhorned beetles.</title>
        <authorList>
            <person name="Shin N.R."/>
            <person name="Okamura Y."/>
            <person name="Kirsch R."/>
            <person name="Pauchet Y."/>
        </authorList>
    </citation>
    <scope>NUCLEOTIDE SEQUENCE</scope>
    <source>
        <strain evidence="2">AMC_N1</strain>
    </source>
</reference>
<name>A0AAV8YW15_9CUCU</name>
<comment type="caution">
    <text evidence="2">The sequence shown here is derived from an EMBL/GenBank/DDBJ whole genome shotgun (WGS) entry which is preliminary data.</text>
</comment>
<keyword evidence="3" id="KW-1185">Reference proteome</keyword>
<evidence type="ECO:0000313" key="2">
    <source>
        <dbReference type="EMBL" id="KAJ8956258.1"/>
    </source>
</evidence>
<protein>
    <submittedName>
        <fullName evidence="2">Uncharacterized protein</fullName>
    </submittedName>
</protein>
<dbReference type="Proteomes" id="UP001162162">
    <property type="component" value="Unassembled WGS sequence"/>
</dbReference>
<sequence>MLLPARCERVATSLNGTVSGDTFPILISLDKPVGRSDELEAIKIKLEKVEFDRTKLKHENDKLEAKLMLFENRCISVARKGAKVSSVGHPENVDLFSLVGRHVVVEALRGTQQN</sequence>
<organism evidence="2 3">
    <name type="scientific">Aromia moschata</name>
    <dbReference type="NCBI Taxonomy" id="1265417"/>
    <lineage>
        <taxon>Eukaryota</taxon>
        <taxon>Metazoa</taxon>
        <taxon>Ecdysozoa</taxon>
        <taxon>Arthropoda</taxon>
        <taxon>Hexapoda</taxon>
        <taxon>Insecta</taxon>
        <taxon>Pterygota</taxon>
        <taxon>Neoptera</taxon>
        <taxon>Endopterygota</taxon>
        <taxon>Coleoptera</taxon>
        <taxon>Polyphaga</taxon>
        <taxon>Cucujiformia</taxon>
        <taxon>Chrysomeloidea</taxon>
        <taxon>Cerambycidae</taxon>
        <taxon>Cerambycinae</taxon>
        <taxon>Callichromatini</taxon>
        <taxon>Aromia</taxon>
    </lineage>
</organism>
<feature type="coiled-coil region" evidence="1">
    <location>
        <begin position="39"/>
        <end position="73"/>
    </location>
</feature>
<keyword evidence="1" id="KW-0175">Coiled coil</keyword>
<proteinExistence type="predicted"/>
<dbReference type="AlphaFoldDB" id="A0AAV8YW15"/>
<gene>
    <name evidence="2" type="ORF">NQ318_014992</name>
</gene>
<evidence type="ECO:0000256" key="1">
    <source>
        <dbReference type="SAM" id="Coils"/>
    </source>
</evidence>
<evidence type="ECO:0000313" key="3">
    <source>
        <dbReference type="Proteomes" id="UP001162162"/>
    </source>
</evidence>